<feature type="transmembrane region" description="Helical" evidence="1">
    <location>
        <begin position="239"/>
        <end position="258"/>
    </location>
</feature>
<comment type="caution">
    <text evidence="2">The sequence shown here is derived from an EMBL/GenBank/DDBJ whole genome shotgun (WGS) entry which is preliminary data.</text>
</comment>
<dbReference type="RefSeq" id="WP_062945465.1">
    <property type="nucleotide sequence ID" value="NZ_CP171847.1"/>
</dbReference>
<feature type="transmembrane region" description="Helical" evidence="1">
    <location>
        <begin position="12"/>
        <end position="36"/>
    </location>
</feature>
<accession>A0A154I778</accession>
<feature type="transmembrane region" description="Helical" evidence="1">
    <location>
        <begin position="208"/>
        <end position="233"/>
    </location>
</feature>
<organism evidence="2">
    <name type="scientific">Rhizobium leguminosarum</name>
    <dbReference type="NCBI Taxonomy" id="384"/>
    <lineage>
        <taxon>Bacteria</taxon>
        <taxon>Pseudomonadati</taxon>
        <taxon>Pseudomonadota</taxon>
        <taxon>Alphaproteobacteria</taxon>
        <taxon>Hyphomicrobiales</taxon>
        <taxon>Rhizobiaceae</taxon>
        <taxon>Rhizobium/Agrobacterium group</taxon>
        <taxon>Rhizobium</taxon>
    </lineage>
</organism>
<name>A0A154I778_RHILE</name>
<dbReference type="PANTHER" id="PTHR23542">
    <property type="match status" value="1"/>
</dbReference>
<feature type="transmembrane region" description="Helical" evidence="1">
    <location>
        <begin position="329"/>
        <end position="351"/>
    </location>
</feature>
<reference evidence="2" key="1">
    <citation type="submission" date="2016-03" db="EMBL/GenBank/DDBJ databases">
        <title>Microsymbionts genomes from the relict species Vavilovia formosa.</title>
        <authorList>
            <person name="Chirak E."/>
            <person name="Kimeklis A."/>
            <person name="Kopat V."/>
            <person name="Andronov E."/>
        </authorList>
    </citation>
    <scope>NUCLEOTIDE SEQUENCE [LARGE SCALE GENOMIC DNA]</scope>
    <source>
        <strain evidence="2">Vaf12</strain>
    </source>
</reference>
<keyword evidence="1" id="KW-1133">Transmembrane helix</keyword>
<feature type="transmembrane region" description="Helical" evidence="1">
    <location>
        <begin position="165"/>
        <end position="187"/>
    </location>
</feature>
<evidence type="ECO:0000313" key="2">
    <source>
        <dbReference type="EMBL" id="KZA96444.1"/>
    </source>
</evidence>
<dbReference type="Gene3D" id="1.20.1250.20">
    <property type="entry name" value="MFS general substrate transporter like domains"/>
    <property type="match status" value="1"/>
</dbReference>
<gene>
    <name evidence="2" type="ORF">A4A59_34845</name>
</gene>
<evidence type="ECO:0008006" key="3">
    <source>
        <dbReference type="Google" id="ProtNLM"/>
    </source>
</evidence>
<feature type="transmembrane region" description="Helical" evidence="1">
    <location>
        <begin position="293"/>
        <end position="317"/>
    </location>
</feature>
<keyword evidence="1" id="KW-0812">Transmembrane</keyword>
<protein>
    <recommendedName>
        <fullName evidence="3">MFS transporter</fullName>
    </recommendedName>
</protein>
<feature type="transmembrane region" description="Helical" evidence="1">
    <location>
        <begin position="357"/>
        <end position="376"/>
    </location>
</feature>
<dbReference type="SUPFAM" id="SSF103473">
    <property type="entry name" value="MFS general substrate transporter"/>
    <property type="match status" value="1"/>
</dbReference>
<dbReference type="InterPro" id="IPR036259">
    <property type="entry name" value="MFS_trans_sf"/>
</dbReference>
<proteinExistence type="predicted"/>
<evidence type="ECO:0000256" key="1">
    <source>
        <dbReference type="SAM" id="Phobius"/>
    </source>
</evidence>
<feature type="transmembrane region" description="Helical" evidence="1">
    <location>
        <begin position="42"/>
        <end position="66"/>
    </location>
</feature>
<dbReference type="PANTHER" id="PTHR23542:SF1">
    <property type="entry name" value="MAJOR FACILITATOR SUPERFAMILY (MFS) PROFILE DOMAIN-CONTAINING PROTEIN"/>
    <property type="match status" value="1"/>
</dbReference>
<dbReference type="AlphaFoldDB" id="A0A154I778"/>
<dbReference type="CDD" id="cd06174">
    <property type="entry name" value="MFS"/>
    <property type="match status" value="1"/>
</dbReference>
<feature type="transmembrane region" description="Helical" evidence="1">
    <location>
        <begin position="140"/>
        <end position="159"/>
    </location>
</feature>
<dbReference type="EMBL" id="LVYU01000158">
    <property type="protein sequence ID" value="KZA96444.1"/>
    <property type="molecule type" value="Genomic_DNA"/>
</dbReference>
<sequence length="395" mass="40283">MNSTIKERLPTHALAILGVTLFYRVATSMGPLAILLTLTEKLSLSIASLALTGWTLAGALSQPLWISVANRAGLQRTLLALGSVSFASHAGIGVVDGALAAVVLSTVAGASLPPVTAQARALLAHILGSSRLRAAFDAEAALASSAFVIAPLIVAVSSLAGKVGPTVGCAILLGAVSLAFGYVGRGIERGSKENSELSKREDDARKGWRTLALIFSGTTAYGMLACVEVATVARVDDRTGTALVLSAWAATSFVGGLCFSRLKNADRLRFALLPVPVAACAIMATFTTSNLGLFSLVLVLSGFAVAPTTALLTSEVARVTPAFQQGKAFGWLQAGSWLGSAAATAVAGSIATRSLSFVLLFAALLASLSVVAIVSCRWRGSGAGEAQGADAARKQ</sequence>
<keyword evidence="1" id="KW-0472">Membrane</keyword>